<dbReference type="InterPro" id="IPR052138">
    <property type="entry name" value="GATA_ZnFinger_Domain"/>
</dbReference>
<dbReference type="GO" id="GO:0006355">
    <property type="term" value="P:regulation of DNA-templated transcription"/>
    <property type="evidence" value="ECO:0007669"/>
    <property type="project" value="InterPro"/>
</dbReference>
<feature type="region of interest" description="Disordered" evidence="5">
    <location>
        <begin position="48"/>
        <end position="81"/>
    </location>
</feature>
<dbReference type="SUPFAM" id="SSF57716">
    <property type="entry name" value="Glucocorticoid receptor-like (DNA-binding domain)"/>
    <property type="match status" value="1"/>
</dbReference>
<evidence type="ECO:0000259" key="7">
    <source>
        <dbReference type="PROSITE" id="PS50114"/>
    </source>
</evidence>
<proteinExistence type="predicted"/>
<dbReference type="InterPro" id="IPR013655">
    <property type="entry name" value="PAS_fold_3"/>
</dbReference>
<dbReference type="Pfam" id="PF08447">
    <property type="entry name" value="PAS_3"/>
    <property type="match status" value="1"/>
</dbReference>
<keyword evidence="1" id="KW-0479">Metal-binding</keyword>
<dbReference type="InterPro" id="IPR000014">
    <property type="entry name" value="PAS"/>
</dbReference>
<dbReference type="InterPro" id="IPR013088">
    <property type="entry name" value="Znf_NHR/GATA"/>
</dbReference>
<dbReference type="VEuPathDB" id="FungiDB:TAPDE_004045"/>
<reference evidence="8 9" key="1">
    <citation type="journal article" date="2013" name="MBio">
        <title>Genome sequencing of the plant pathogen Taphrina deformans, the causal agent of peach leaf curl.</title>
        <authorList>
            <person name="Cisse O.H."/>
            <person name="Almeida J.M.G.C.F."/>
            <person name="Fonseca A."/>
            <person name="Kumar A.A."/>
            <person name="Salojaervi J."/>
            <person name="Overmyer K."/>
            <person name="Hauser P.M."/>
            <person name="Pagni M."/>
        </authorList>
    </citation>
    <scope>NUCLEOTIDE SEQUENCE [LARGE SCALE GENOMIC DNA]</scope>
    <source>
        <strain evidence="9">PYCC 5710 / ATCC 11124 / CBS 356.35 / IMI 108563 / JCM 9778 / NBRC 8474</strain>
    </source>
</reference>
<dbReference type="Proteomes" id="UP000013776">
    <property type="component" value="Unassembled WGS sequence"/>
</dbReference>
<feature type="domain" description="PAS" evidence="6">
    <location>
        <begin position="85"/>
        <end position="147"/>
    </location>
</feature>
<feature type="region of interest" description="Disordered" evidence="5">
    <location>
        <begin position="434"/>
        <end position="472"/>
    </location>
</feature>
<dbReference type="Gene3D" id="3.30.450.20">
    <property type="entry name" value="PAS domain"/>
    <property type="match status" value="1"/>
</dbReference>
<dbReference type="AlphaFoldDB" id="R4XGV4"/>
<evidence type="ECO:0000256" key="1">
    <source>
        <dbReference type="ARBA" id="ARBA00022723"/>
    </source>
</evidence>
<dbReference type="InterPro" id="IPR035965">
    <property type="entry name" value="PAS-like_dom_sf"/>
</dbReference>
<evidence type="ECO:0000259" key="6">
    <source>
        <dbReference type="PROSITE" id="PS50112"/>
    </source>
</evidence>
<dbReference type="InterPro" id="IPR000679">
    <property type="entry name" value="Znf_GATA"/>
</dbReference>
<dbReference type="NCBIfam" id="TIGR00229">
    <property type="entry name" value="sensory_box"/>
    <property type="match status" value="1"/>
</dbReference>
<organism evidence="8 9">
    <name type="scientific">Taphrina deformans (strain PYCC 5710 / ATCC 11124 / CBS 356.35 / IMI 108563 / JCM 9778 / NBRC 8474)</name>
    <name type="common">Peach leaf curl fungus</name>
    <name type="synonym">Lalaria deformans</name>
    <dbReference type="NCBI Taxonomy" id="1097556"/>
    <lineage>
        <taxon>Eukaryota</taxon>
        <taxon>Fungi</taxon>
        <taxon>Dikarya</taxon>
        <taxon>Ascomycota</taxon>
        <taxon>Taphrinomycotina</taxon>
        <taxon>Taphrinomycetes</taxon>
        <taxon>Taphrinales</taxon>
        <taxon>Taphrinaceae</taxon>
        <taxon>Taphrina</taxon>
    </lineage>
</organism>
<dbReference type="CDD" id="cd00130">
    <property type="entry name" value="PAS"/>
    <property type="match status" value="1"/>
</dbReference>
<feature type="region of interest" description="Disordered" evidence="5">
    <location>
        <begin position="321"/>
        <end position="371"/>
    </location>
</feature>
<dbReference type="PROSITE" id="PS50112">
    <property type="entry name" value="PAS"/>
    <property type="match status" value="1"/>
</dbReference>
<protein>
    <submittedName>
        <fullName evidence="8">Uncharacterized protein</fullName>
    </submittedName>
</protein>
<evidence type="ECO:0000313" key="9">
    <source>
        <dbReference type="Proteomes" id="UP000013776"/>
    </source>
</evidence>
<dbReference type="GO" id="GO:0008270">
    <property type="term" value="F:zinc ion binding"/>
    <property type="evidence" value="ECO:0007669"/>
    <property type="project" value="UniProtKB-KW"/>
</dbReference>
<comment type="caution">
    <text evidence="8">The sequence shown here is derived from an EMBL/GenBank/DDBJ whole genome shotgun (WGS) entry which is preliminary data.</text>
</comment>
<feature type="compositionally biased region" description="Polar residues" evidence="5">
    <location>
        <begin position="434"/>
        <end position="447"/>
    </location>
</feature>
<evidence type="ECO:0000256" key="2">
    <source>
        <dbReference type="ARBA" id="ARBA00022771"/>
    </source>
</evidence>
<feature type="compositionally biased region" description="Polar residues" evidence="5">
    <location>
        <begin position="457"/>
        <end position="467"/>
    </location>
</feature>
<dbReference type="GO" id="GO:0043565">
    <property type="term" value="F:sequence-specific DNA binding"/>
    <property type="evidence" value="ECO:0007669"/>
    <property type="project" value="InterPro"/>
</dbReference>
<keyword evidence="9" id="KW-1185">Reference proteome</keyword>
<feature type="domain" description="GATA-type" evidence="7">
    <location>
        <begin position="391"/>
        <end position="420"/>
    </location>
</feature>
<keyword evidence="2 4" id="KW-0863">Zinc-finger</keyword>
<sequence length="506" mass="55643">MDFHFDHPDGTSISRPLIGQISSEGYQPQALPQQSLQRHDKSIVNVGHAPLKNTPGLVDTSLSSSRSPSSSGDSPATKLNDFDPIDELTDLTYVLDPVGQILYASSAVHALFEYTLEDVVGHNIMEFIHNDDVRAFVTAFNDAIMTNTTLFHYHRFRRRAGEFVILETNGRAVYSDTDLTMDENGRAVPACRCCILSARVYPTPSMTALDSFLELKLDNERLKAELREFGETDPIVIQPAVPKSTNAKLMAKMATQQRGGDTPGSKADGSAKVKPKSAMQTLMSAAHQGVVQTDYGFPRTNTGGLVPAPYDSPQVMELHTPTGMKPRESIGSVRDSNRGFKDLSKPSTGQLSHKTVLPKPSGVRSDQTLSEEAQLRKKNKKTKVELERHICSDCQTTDSPEWRKGPQGPKTLCNACGLRYSKKQKKTEQFLQLHNNGVRSEASTHSSESGRERSIKSRSVSESQTPTDVMARHAQSYAWGPETQGLQAVLKGAPDETFAIGLPYWP</sequence>
<dbReference type="Gene3D" id="3.30.50.10">
    <property type="entry name" value="Erythroid Transcription Factor GATA-1, subunit A"/>
    <property type="match status" value="1"/>
</dbReference>
<feature type="compositionally biased region" description="Basic and acidic residues" evidence="5">
    <location>
        <begin position="335"/>
        <end position="344"/>
    </location>
</feature>
<dbReference type="PROSITE" id="PS00344">
    <property type="entry name" value="GATA_ZN_FINGER_1"/>
    <property type="match status" value="1"/>
</dbReference>
<name>R4XGV4_TAPDE</name>
<evidence type="ECO:0000256" key="3">
    <source>
        <dbReference type="ARBA" id="ARBA00022833"/>
    </source>
</evidence>
<dbReference type="SMART" id="SM00091">
    <property type="entry name" value="PAS"/>
    <property type="match status" value="1"/>
</dbReference>
<dbReference type="EMBL" id="CAHR02000173">
    <property type="protein sequence ID" value="CCG83728.1"/>
    <property type="molecule type" value="Genomic_DNA"/>
</dbReference>
<dbReference type="OrthoDB" id="2162994at2759"/>
<dbReference type="PROSITE" id="PS50114">
    <property type="entry name" value="GATA_ZN_FINGER_2"/>
    <property type="match status" value="1"/>
</dbReference>
<keyword evidence="3" id="KW-0862">Zinc</keyword>
<dbReference type="PANTHER" id="PTHR47255">
    <property type="entry name" value="GATA TRANSCRIPTION FACTOR 22-RELATED"/>
    <property type="match status" value="1"/>
</dbReference>
<evidence type="ECO:0000256" key="5">
    <source>
        <dbReference type="SAM" id="MobiDB-lite"/>
    </source>
</evidence>
<dbReference type="SMART" id="SM00401">
    <property type="entry name" value="ZnF_GATA"/>
    <property type="match status" value="1"/>
</dbReference>
<gene>
    <name evidence="8" type="ORF">TAPDE_004045</name>
</gene>
<dbReference type="eggNOG" id="KOG1601">
    <property type="taxonomic scope" value="Eukaryota"/>
</dbReference>
<dbReference type="PANTHER" id="PTHR47255:SF4">
    <property type="entry name" value="GATA ZINC FINGER DOMAIN-CONTAINING PROTEIN 12"/>
    <property type="match status" value="1"/>
</dbReference>
<evidence type="ECO:0000256" key="4">
    <source>
        <dbReference type="PROSITE-ProRule" id="PRU00094"/>
    </source>
</evidence>
<dbReference type="CDD" id="cd00202">
    <property type="entry name" value="ZnF_GATA"/>
    <property type="match status" value="1"/>
</dbReference>
<dbReference type="STRING" id="1097556.R4XGV4"/>
<evidence type="ECO:0000313" key="8">
    <source>
        <dbReference type="EMBL" id="CCG83728.1"/>
    </source>
</evidence>
<dbReference type="SUPFAM" id="SSF55785">
    <property type="entry name" value="PYP-like sensor domain (PAS domain)"/>
    <property type="match status" value="1"/>
</dbReference>
<accession>R4XGV4</accession>
<dbReference type="Pfam" id="PF00320">
    <property type="entry name" value="GATA"/>
    <property type="match status" value="1"/>
</dbReference>
<feature type="compositionally biased region" description="Low complexity" evidence="5">
    <location>
        <begin position="61"/>
        <end position="74"/>
    </location>
</feature>